<accession>A0ACB7V0T7</accession>
<dbReference type="Proteomes" id="UP000827976">
    <property type="component" value="Chromosome 12"/>
</dbReference>
<organism evidence="1 2">
    <name type="scientific">Dioscorea alata</name>
    <name type="common">Purple yam</name>
    <dbReference type="NCBI Taxonomy" id="55571"/>
    <lineage>
        <taxon>Eukaryota</taxon>
        <taxon>Viridiplantae</taxon>
        <taxon>Streptophyta</taxon>
        <taxon>Embryophyta</taxon>
        <taxon>Tracheophyta</taxon>
        <taxon>Spermatophyta</taxon>
        <taxon>Magnoliopsida</taxon>
        <taxon>Liliopsida</taxon>
        <taxon>Dioscoreales</taxon>
        <taxon>Dioscoreaceae</taxon>
        <taxon>Dioscorea</taxon>
    </lineage>
</organism>
<evidence type="ECO:0000313" key="1">
    <source>
        <dbReference type="EMBL" id="KAH7666845.1"/>
    </source>
</evidence>
<gene>
    <name evidence="1" type="ORF">IHE45_12G022900</name>
</gene>
<sequence length="111" mass="12907">MVLLFPHCMKISYCCHLIMFQISDFKVYVLVDISTPNASCYIPKCSSTQEPPIPSWTLKGSCKEITYKQFSKCSSKLSFCVLVVIFLFHDRSFAIWISFSRNCQFDEIRCH</sequence>
<comment type="caution">
    <text evidence="1">The sequence shown here is derived from an EMBL/GenBank/DDBJ whole genome shotgun (WGS) entry which is preliminary data.</text>
</comment>
<name>A0ACB7V0T7_DIOAL</name>
<dbReference type="EMBL" id="CM037022">
    <property type="protein sequence ID" value="KAH7666845.1"/>
    <property type="molecule type" value="Genomic_DNA"/>
</dbReference>
<protein>
    <submittedName>
        <fullName evidence="1">Uncharacterized protein</fullName>
    </submittedName>
</protein>
<keyword evidence="2" id="KW-1185">Reference proteome</keyword>
<proteinExistence type="predicted"/>
<evidence type="ECO:0000313" key="2">
    <source>
        <dbReference type="Proteomes" id="UP000827976"/>
    </source>
</evidence>
<reference evidence="2" key="1">
    <citation type="journal article" date="2022" name="Nat. Commun.">
        <title>Chromosome evolution and the genetic basis of agronomically important traits in greater yam.</title>
        <authorList>
            <person name="Bredeson J.V."/>
            <person name="Lyons J.B."/>
            <person name="Oniyinde I.O."/>
            <person name="Okereke N.R."/>
            <person name="Kolade O."/>
            <person name="Nnabue I."/>
            <person name="Nwadili C.O."/>
            <person name="Hribova E."/>
            <person name="Parker M."/>
            <person name="Nwogha J."/>
            <person name="Shu S."/>
            <person name="Carlson J."/>
            <person name="Kariba R."/>
            <person name="Muthemba S."/>
            <person name="Knop K."/>
            <person name="Barton G.J."/>
            <person name="Sherwood A.V."/>
            <person name="Lopez-Montes A."/>
            <person name="Asiedu R."/>
            <person name="Jamnadass R."/>
            <person name="Muchugi A."/>
            <person name="Goodstein D."/>
            <person name="Egesi C.N."/>
            <person name="Featherston J."/>
            <person name="Asfaw A."/>
            <person name="Simpson G.G."/>
            <person name="Dolezel J."/>
            <person name="Hendre P.S."/>
            <person name="Van Deynze A."/>
            <person name="Kumar P.L."/>
            <person name="Obidiegwu J.E."/>
            <person name="Bhattacharjee R."/>
            <person name="Rokhsar D.S."/>
        </authorList>
    </citation>
    <scope>NUCLEOTIDE SEQUENCE [LARGE SCALE GENOMIC DNA]</scope>
    <source>
        <strain evidence="2">cv. TDa95/00328</strain>
    </source>
</reference>